<reference evidence="4" key="1">
    <citation type="submission" date="2020-05" db="EMBL/GenBank/DDBJ databases">
        <title>WGS assembly of Panicum virgatum.</title>
        <authorList>
            <person name="Lovell J.T."/>
            <person name="Jenkins J."/>
            <person name="Shu S."/>
            <person name="Juenger T.E."/>
            <person name="Schmutz J."/>
        </authorList>
    </citation>
    <scope>NUCLEOTIDE SEQUENCE</scope>
    <source>
        <strain evidence="4">AP13</strain>
    </source>
</reference>
<dbReference type="FunFam" id="3.30.559.10:FF:000008">
    <property type="entry name" value="Tryptamine hydroxycinnamoyl transferase"/>
    <property type="match status" value="1"/>
</dbReference>
<gene>
    <name evidence="4" type="ORF">PVAP13_6KG086600</name>
</gene>
<dbReference type="Gene3D" id="3.30.559.10">
    <property type="entry name" value="Chloramphenicol acetyltransferase-like domain"/>
    <property type="match status" value="2"/>
</dbReference>
<keyword evidence="2" id="KW-0808">Transferase</keyword>
<dbReference type="Pfam" id="PF02458">
    <property type="entry name" value="Transferase"/>
    <property type="match status" value="1"/>
</dbReference>
<dbReference type="OrthoDB" id="671439at2759"/>
<evidence type="ECO:0000256" key="3">
    <source>
        <dbReference type="ARBA" id="ARBA00023315"/>
    </source>
</evidence>
<accession>A0A8T0RB88</accession>
<dbReference type="PANTHER" id="PTHR31642">
    <property type="entry name" value="TRICHOTHECENE 3-O-ACETYLTRANSFERASE"/>
    <property type="match status" value="1"/>
</dbReference>
<dbReference type="EMBL" id="CM029047">
    <property type="protein sequence ID" value="KAG2582109.1"/>
    <property type="molecule type" value="Genomic_DNA"/>
</dbReference>
<sequence>MEVTACTTTMVKPVYTTPHPLAGEKVPLTVFDRAAFNILVPIVLVYPAPAPPSNRALKEGLLRAVAAHPHLAGRLAVDDQGRPFLHLNNEGVLVMEATMLSGDDMEAVLLAGGVVANDHFSELYPPAPKEKIGAPVLHVKFNRYKCGGLIIGMICHHRVADGHAFSTFLAKWATLVRAGHNDDDGDFIAPPPFLDRAATAVPRSPPAPVFDHRAVEFNAGDGHGSRSYAVVPADKVKNLTVTFTAEFVAELKLKARGDGGGGAVRCSTFQCLLAHVWKKVTAARGLSPEEFTQVKVAVNCRGRADPPLPADLFGNMVLWAFPRLEVGELLRSSYGRVVAAIRDTVARVDAEYIQSFVDFGAAADASGEDLAAAAAAAATAAGTVLSPDLEVDSWLGFEFDRADFGTGPPRALLAPDIPVDGLMVFVPSGAARGGVDLFIGLVEGHVEEFRKICYSMD</sequence>
<proteinExistence type="inferred from homology"/>
<dbReference type="PANTHER" id="PTHR31642:SF278">
    <property type="entry name" value="TRYPTAMINE HYDROXYCINNAMOYLTRANSFERASE 1"/>
    <property type="match status" value="1"/>
</dbReference>
<dbReference type="InterPro" id="IPR023213">
    <property type="entry name" value="CAT-like_dom_sf"/>
</dbReference>
<keyword evidence="5" id="KW-1185">Reference proteome</keyword>
<evidence type="ECO:0000256" key="2">
    <source>
        <dbReference type="ARBA" id="ARBA00022679"/>
    </source>
</evidence>
<dbReference type="AlphaFoldDB" id="A0A8T0RB88"/>
<evidence type="ECO:0000256" key="1">
    <source>
        <dbReference type="ARBA" id="ARBA00009861"/>
    </source>
</evidence>
<organism evidence="4 5">
    <name type="scientific">Panicum virgatum</name>
    <name type="common">Blackwell switchgrass</name>
    <dbReference type="NCBI Taxonomy" id="38727"/>
    <lineage>
        <taxon>Eukaryota</taxon>
        <taxon>Viridiplantae</taxon>
        <taxon>Streptophyta</taxon>
        <taxon>Embryophyta</taxon>
        <taxon>Tracheophyta</taxon>
        <taxon>Spermatophyta</taxon>
        <taxon>Magnoliopsida</taxon>
        <taxon>Liliopsida</taxon>
        <taxon>Poales</taxon>
        <taxon>Poaceae</taxon>
        <taxon>PACMAD clade</taxon>
        <taxon>Panicoideae</taxon>
        <taxon>Panicodae</taxon>
        <taxon>Paniceae</taxon>
        <taxon>Panicinae</taxon>
        <taxon>Panicum</taxon>
        <taxon>Panicum sect. Hiantes</taxon>
    </lineage>
</organism>
<dbReference type="InterPro" id="IPR050317">
    <property type="entry name" value="Plant_Fungal_Acyltransferase"/>
</dbReference>
<name>A0A8T0RB88_PANVG</name>
<evidence type="ECO:0000313" key="4">
    <source>
        <dbReference type="EMBL" id="KAG2582109.1"/>
    </source>
</evidence>
<dbReference type="Proteomes" id="UP000823388">
    <property type="component" value="Chromosome 6K"/>
</dbReference>
<dbReference type="SUPFAM" id="SSF52777">
    <property type="entry name" value="CoA-dependent acyltransferases"/>
    <property type="match status" value="1"/>
</dbReference>
<comment type="similarity">
    <text evidence="1">Belongs to the plant acyltransferase family.</text>
</comment>
<keyword evidence="3" id="KW-0012">Acyltransferase</keyword>
<dbReference type="GO" id="GO:0016747">
    <property type="term" value="F:acyltransferase activity, transferring groups other than amino-acyl groups"/>
    <property type="evidence" value="ECO:0007669"/>
    <property type="project" value="TreeGrafter"/>
</dbReference>
<evidence type="ECO:0000313" key="5">
    <source>
        <dbReference type="Proteomes" id="UP000823388"/>
    </source>
</evidence>
<protein>
    <submittedName>
        <fullName evidence="4">Uncharacterized protein</fullName>
    </submittedName>
</protein>
<comment type="caution">
    <text evidence="4">The sequence shown here is derived from an EMBL/GenBank/DDBJ whole genome shotgun (WGS) entry which is preliminary data.</text>
</comment>